<dbReference type="Pfam" id="PF01098">
    <property type="entry name" value="FTSW_RODA_SPOVE"/>
    <property type="match status" value="1"/>
</dbReference>
<reference evidence="19 20" key="1">
    <citation type="submission" date="2018-12" db="EMBL/GenBank/DDBJ databases">
        <authorList>
            <person name="Sun L."/>
            <person name="Chen Z."/>
        </authorList>
    </citation>
    <scope>NUCLEOTIDE SEQUENCE [LARGE SCALE GENOMIC DNA]</scope>
    <source>
        <strain evidence="19 20">LMG 29736</strain>
    </source>
</reference>
<dbReference type="GO" id="GO:0032153">
    <property type="term" value="C:cell division site"/>
    <property type="evidence" value="ECO:0007669"/>
    <property type="project" value="TreeGrafter"/>
</dbReference>
<feature type="region of interest" description="Disordered" evidence="17">
    <location>
        <begin position="388"/>
        <end position="409"/>
    </location>
</feature>
<feature type="transmembrane region" description="Helical" evidence="18">
    <location>
        <begin position="53"/>
        <end position="71"/>
    </location>
</feature>
<feature type="compositionally biased region" description="Basic and acidic residues" evidence="17">
    <location>
        <begin position="399"/>
        <end position="409"/>
    </location>
</feature>
<evidence type="ECO:0000256" key="3">
    <source>
        <dbReference type="ARBA" id="ARBA00022679"/>
    </source>
</evidence>
<feature type="transmembrane region" description="Helical" evidence="18">
    <location>
        <begin position="117"/>
        <end position="133"/>
    </location>
</feature>
<keyword evidence="7 18" id="KW-1133">Transmembrane helix</keyword>
<dbReference type="GO" id="GO:0008955">
    <property type="term" value="F:peptidoglycan glycosyltransferase activity"/>
    <property type="evidence" value="ECO:0007669"/>
    <property type="project" value="UniProtKB-EC"/>
</dbReference>
<dbReference type="GO" id="GO:0009252">
    <property type="term" value="P:peptidoglycan biosynthetic process"/>
    <property type="evidence" value="ECO:0007669"/>
    <property type="project" value="UniProtKB-KW"/>
</dbReference>
<protein>
    <recommendedName>
        <fullName evidence="12">Probable peptidoglycan glycosyltransferase FtsW</fullName>
        <ecNumber evidence="14">2.4.99.28</ecNumber>
    </recommendedName>
    <alternativeName>
        <fullName evidence="13">Cell division protein FtsW</fullName>
    </alternativeName>
    <alternativeName>
        <fullName evidence="10">Cell wall polymerase</fullName>
    </alternativeName>
    <alternativeName>
        <fullName evidence="9">Peptidoglycan polymerase</fullName>
    </alternativeName>
</protein>
<evidence type="ECO:0000256" key="10">
    <source>
        <dbReference type="ARBA" id="ARBA00033270"/>
    </source>
</evidence>
<evidence type="ECO:0000313" key="19">
    <source>
        <dbReference type="EMBL" id="RST60881.1"/>
    </source>
</evidence>
<dbReference type="RefSeq" id="WP_120115286.1">
    <property type="nucleotide sequence ID" value="NZ_QYTW02000003.1"/>
</dbReference>
<dbReference type="EMBL" id="QYTW02000003">
    <property type="protein sequence ID" value="RST60881.1"/>
    <property type="molecule type" value="Genomic_DNA"/>
</dbReference>
<feature type="transmembrane region" description="Helical" evidence="18">
    <location>
        <begin position="168"/>
        <end position="186"/>
    </location>
</feature>
<evidence type="ECO:0000313" key="20">
    <source>
        <dbReference type="Proteomes" id="UP000287296"/>
    </source>
</evidence>
<evidence type="ECO:0000256" key="15">
    <source>
        <dbReference type="ARBA" id="ARBA00049902"/>
    </source>
</evidence>
<keyword evidence="6" id="KW-0573">Peptidoglycan synthesis</keyword>
<evidence type="ECO:0000256" key="13">
    <source>
        <dbReference type="ARBA" id="ARBA00041418"/>
    </source>
</evidence>
<feature type="transmembrane region" description="Helical" evidence="18">
    <location>
        <begin position="78"/>
        <end position="97"/>
    </location>
</feature>
<feature type="transmembrane region" description="Helical" evidence="18">
    <location>
        <begin position="145"/>
        <end position="162"/>
    </location>
</feature>
<evidence type="ECO:0000256" key="18">
    <source>
        <dbReference type="SAM" id="Phobius"/>
    </source>
</evidence>
<evidence type="ECO:0000256" key="4">
    <source>
        <dbReference type="ARBA" id="ARBA00022692"/>
    </source>
</evidence>
<feature type="transmembrane region" description="Helical" evidence="18">
    <location>
        <begin position="313"/>
        <end position="332"/>
    </location>
</feature>
<accession>A0A429XC66</accession>
<dbReference type="GO" id="GO:0008360">
    <property type="term" value="P:regulation of cell shape"/>
    <property type="evidence" value="ECO:0007669"/>
    <property type="project" value="UniProtKB-KW"/>
</dbReference>
<keyword evidence="3" id="KW-0808">Transferase</keyword>
<evidence type="ECO:0000256" key="5">
    <source>
        <dbReference type="ARBA" id="ARBA00022960"/>
    </source>
</evidence>
<dbReference type="EC" id="2.4.99.28" evidence="14"/>
<evidence type="ECO:0000256" key="17">
    <source>
        <dbReference type="SAM" id="MobiDB-lite"/>
    </source>
</evidence>
<evidence type="ECO:0000256" key="1">
    <source>
        <dbReference type="ARBA" id="ARBA00004141"/>
    </source>
</evidence>
<dbReference type="Proteomes" id="UP000287296">
    <property type="component" value="Unassembled WGS sequence"/>
</dbReference>
<evidence type="ECO:0000256" key="6">
    <source>
        <dbReference type="ARBA" id="ARBA00022984"/>
    </source>
</evidence>
<evidence type="ECO:0000256" key="16">
    <source>
        <dbReference type="ARBA" id="ARBA00049966"/>
    </source>
</evidence>
<keyword evidence="5" id="KW-0133">Cell shape</keyword>
<evidence type="ECO:0000256" key="11">
    <source>
        <dbReference type="ARBA" id="ARBA00038053"/>
    </source>
</evidence>
<dbReference type="InterPro" id="IPR018365">
    <property type="entry name" value="Cell_cycle_FtsW-rel_CS"/>
</dbReference>
<comment type="caution">
    <text evidence="19">The sequence shown here is derived from an EMBL/GenBank/DDBJ whole genome shotgun (WGS) entry which is preliminary data.</text>
</comment>
<evidence type="ECO:0000256" key="9">
    <source>
        <dbReference type="ARBA" id="ARBA00032370"/>
    </source>
</evidence>
<feature type="transmembrane region" description="Helical" evidence="18">
    <location>
        <begin position="12"/>
        <end position="33"/>
    </location>
</feature>
<gene>
    <name evidence="19" type="ORF">D5F11_005925</name>
</gene>
<keyword evidence="4 18" id="KW-0812">Transmembrane</keyword>
<evidence type="ECO:0000256" key="12">
    <source>
        <dbReference type="ARBA" id="ARBA00041185"/>
    </source>
</evidence>
<dbReference type="GO" id="GO:0051301">
    <property type="term" value="P:cell division"/>
    <property type="evidence" value="ECO:0007669"/>
    <property type="project" value="InterPro"/>
</dbReference>
<sequence>MLKKILKSYDYSIIVVYLLLCFFGLIMIYSASMVMAVQYYDYPPDFFYQKQKINLAVGFLFFLFFALFPYKAYRSKKFLVFVTVAAVIGLFAVDIFGHATNNAQSWIQVGTRKIQPSEFAKLSIIVYLSAVYSKKQTYINQLDKGVLPPLMFLIFVCFLIAMEPDNGTALITFLIGAMIILCSGMRLKTIFKLGLLGLLLAAVLAPFVILKSDKIFTETRLGRIYGFLDPFGTGQNEGFQLVNSYLAIGSGGLKGLGLGQSVQKLGYLPEAHTDFIMAVIAEELGVFGVAFVLGGLGYIVLRGIYISTRSRDPFGSMLAIGISGMIGIQAFINLGGMSGIIPITGVPLPFISYGGSSILVLSIAMGILANVSMFNRYEEKFKTKNTVPVPRTDSIQENSQDKRPWVNLK</sequence>
<comment type="function">
    <text evidence="16">Peptidoglycan polymerase that is essential for cell division.</text>
</comment>
<evidence type="ECO:0000256" key="8">
    <source>
        <dbReference type="ARBA" id="ARBA00023136"/>
    </source>
</evidence>
<keyword evidence="2" id="KW-0328">Glycosyltransferase</keyword>
<proteinExistence type="inferred from homology"/>
<dbReference type="AlphaFoldDB" id="A0A429XC66"/>
<evidence type="ECO:0000256" key="14">
    <source>
        <dbReference type="ARBA" id="ARBA00044770"/>
    </source>
</evidence>
<dbReference type="OrthoDB" id="9768187at2"/>
<feature type="transmembrane region" description="Helical" evidence="18">
    <location>
        <begin position="275"/>
        <end position="301"/>
    </location>
</feature>
<keyword evidence="8 18" id="KW-0472">Membrane</keyword>
<dbReference type="PANTHER" id="PTHR30474:SF2">
    <property type="entry name" value="PEPTIDOGLYCAN GLYCOSYLTRANSFERASE FTSW-RELATED"/>
    <property type="match status" value="1"/>
</dbReference>
<feature type="transmembrane region" description="Helical" evidence="18">
    <location>
        <begin position="352"/>
        <end position="374"/>
    </location>
</feature>
<dbReference type="GO" id="GO:0015648">
    <property type="term" value="F:lipid-linked peptidoglycan transporter activity"/>
    <property type="evidence" value="ECO:0007669"/>
    <property type="project" value="TreeGrafter"/>
</dbReference>
<dbReference type="GO" id="GO:0005886">
    <property type="term" value="C:plasma membrane"/>
    <property type="evidence" value="ECO:0007669"/>
    <property type="project" value="TreeGrafter"/>
</dbReference>
<name>A0A429XC66_SIMTE</name>
<evidence type="ECO:0000256" key="2">
    <source>
        <dbReference type="ARBA" id="ARBA00022676"/>
    </source>
</evidence>
<feature type="transmembrane region" description="Helical" evidence="18">
    <location>
        <begin position="193"/>
        <end position="210"/>
    </location>
</feature>
<dbReference type="PROSITE" id="PS00428">
    <property type="entry name" value="FTSW_RODA_SPOVE"/>
    <property type="match status" value="1"/>
</dbReference>
<comment type="similarity">
    <text evidence="11">Belongs to the SEDS family. FtsW subfamily.</text>
</comment>
<dbReference type="PANTHER" id="PTHR30474">
    <property type="entry name" value="CELL CYCLE PROTEIN"/>
    <property type="match status" value="1"/>
</dbReference>
<comment type="subcellular location">
    <subcellularLocation>
        <location evidence="1">Membrane</location>
        <topology evidence="1">Multi-pass membrane protein</topology>
    </subcellularLocation>
</comment>
<comment type="catalytic activity">
    <reaction evidence="15">
        <text>[GlcNAc-(1-&gt;4)-Mur2Ac(oyl-L-Ala-gamma-D-Glu-L-Lys-D-Ala-D-Ala)](n)-di-trans,octa-cis-undecaprenyl diphosphate + beta-D-GlcNAc-(1-&gt;4)-Mur2Ac(oyl-L-Ala-gamma-D-Glu-L-Lys-D-Ala-D-Ala)-di-trans,octa-cis-undecaprenyl diphosphate = [GlcNAc-(1-&gt;4)-Mur2Ac(oyl-L-Ala-gamma-D-Glu-L-Lys-D-Ala-D-Ala)](n+1)-di-trans,octa-cis-undecaprenyl diphosphate + di-trans,octa-cis-undecaprenyl diphosphate + H(+)</text>
        <dbReference type="Rhea" id="RHEA:23708"/>
        <dbReference type="Rhea" id="RHEA-COMP:9602"/>
        <dbReference type="Rhea" id="RHEA-COMP:9603"/>
        <dbReference type="ChEBI" id="CHEBI:15378"/>
        <dbReference type="ChEBI" id="CHEBI:58405"/>
        <dbReference type="ChEBI" id="CHEBI:60033"/>
        <dbReference type="ChEBI" id="CHEBI:78435"/>
        <dbReference type="EC" id="2.4.99.28"/>
    </reaction>
</comment>
<evidence type="ECO:0000256" key="7">
    <source>
        <dbReference type="ARBA" id="ARBA00022989"/>
    </source>
</evidence>
<dbReference type="InterPro" id="IPR001182">
    <property type="entry name" value="FtsW/RodA"/>
</dbReference>
<organism evidence="19 20">
    <name type="scientific">Siminovitchia terrae</name>
    <name type="common">Bacillus terrae</name>
    <dbReference type="NCBI Taxonomy" id="1914933"/>
    <lineage>
        <taxon>Bacteria</taxon>
        <taxon>Bacillati</taxon>
        <taxon>Bacillota</taxon>
        <taxon>Bacilli</taxon>
        <taxon>Bacillales</taxon>
        <taxon>Bacillaceae</taxon>
        <taxon>Siminovitchia</taxon>
    </lineage>
</organism>